<accession>A0A8C9YV74</accession>
<keyword evidence="2" id="KW-1133">Transmembrane helix</keyword>
<reference evidence="4" key="1">
    <citation type="submission" date="2025-08" db="UniProtKB">
        <authorList>
            <consortium name="Ensembl"/>
        </authorList>
    </citation>
    <scope>IDENTIFICATION</scope>
</reference>
<dbReference type="Pfam" id="PF15102">
    <property type="entry name" value="TMEM154"/>
    <property type="match status" value="1"/>
</dbReference>
<dbReference type="InterPro" id="IPR028064">
    <property type="entry name" value="TMEM154"/>
</dbReference>
<dbReference type="PANTHER" id="PTHR36526">
    <property type="entry name" value="TRANSMEMBRANE PROTEIN 154"/>
    <property type="match status" value="1"/>
</dbReference>
<feature type="compositionally biased region" description="Polar residues" evidence="1">
    <location>
        <begin position="109"/>
        <end position="122"/>
    </location>
</feature>
<keyword evidence="5" id="KW-1185">Reference proteome</keyword>
<evidence type="ECO:0000256" key="1">
    <source>
        <dbReference type="SAM" id="MobiDB-lite"/>
    </source>
</evidence>
<evidence type="ECO:0000313" key="4">
    <source>
        <dbReference type="Ensembl" id="ENSSLUP00000030864.1"/>
    </source>
</evidence>
<keyword evidence="2" id="KW-0472">Membrane</keyword>
<dbReference type="Ensembl" id="ENSSLUT00000031854.1">
    <property type="protein sequence ID" value="ENSSLUP00000030864.1"/>
    <property type="gene ID" value="ENSSLUG00000013803.1"/>
</dbReference>
<evidence type="ECO:0008006" key="6">
    <source>
        <dbReference type="Google" id="ProtNLM"/>
    </source>
</evidence>
<feature type="signal peptide" evidence="3">
    <location>
        <begin position="1"/>
        <end position="36"/>
    </location>
</feature>
<dbReference type="GeneTree" id="ENSGT00730000112332"/>
<protein>
    <recommendedName>
        <fullName evidence="6">Transmembrane protein 154</fullName>
    </recommendedName>
</protein>
<sequence length="225" mass="24471">MFASGTGSMRGPRVKTPLLLLLLLPLLLTTLTGTETLPTVSNATSALDSKGPNILQNESEHGQLRTPQAQKTLPTVSNATSAPDCSLKEEDSNGLNIHRNGSKHGLLQTPPTHSNNKTTNDQGFKDTTEVPEEDLSSISILIPVVLVVLIISMIVCGIFIHCRCNQKVRDQELGKKDPYLDGSSTEKVPMPMFEEDVPSVLELEMEELGQWMKKDGKPAEDSKLA</sequence>
<proteinExistence type="predicted"/>
<evidence type="ECO:0000313" key="5">
    <source>
        <dbReference type="Proteomes" id="UP000694568"/>
    </source>
</evidence>
<feature type="chain" id="PRO_5034557230" description="Transmembrane protein 154" evidence="3">
    <location>
        <begin position="37"/>
        <end position="225"/>
    </location>
</feature>
<dbReference type="InterPro" id="IPR053087">
    <property type="entry name" value="TMEM154-like"/>
</dbReference>
<evidence type="ECO:0000256" key="2">
    <source>
        <dbReference type="SAM" id="Phobius"/>
    </source>
</evidence>
<keyword evidence="2" id="KW-0812">Transmembrane</keyword>
<dbReference type="Proteomes" id="UP000694568">
    <property type="component" value="Unplaced"/>
</dbReference>
<organism evidence="4 5">
    <name type="scientific">Sander lucioperca</name>
    <name type="common">Pike-perch</name>
    <name type="synonym">Perca lucioperca</name>
    <dbReference type="NCBI Taxonomy" id="283035"/>
    <lineage>
        <taxon>Eukaryota</taxon>
        <taxon>Metazoa</taxon>
        <taxon>Chordata</taxon>
        <taxon>Craniata</taxon>
        <taxon>Vertebrata</taxon>
        <taxon>Euteleostomi</taxon>
        <taxon>Actinopterygii</taxon>
        <taxon>Neopterygii</taxon>
        <taxon>Teleostei</taxon>
        <taxon>Neoteleostei</taxon>
        <taxon>Acanthomorphata</taxon>
        <taxon>Eupercaria</taxon>
        <taxon>Perciformes</taxon>
        <taxon>Percoidei</taxon>
        <taxon>Percidae</taxon>
        <taxon>Luciopercinae</taxon>
        <taxon>Sander</taxon>
    </lineage>
</organism>
<dbReference type="AlphaFoldDB" id="A0A8C9YV74"/>
<feature type="transmembrane region" description="Helical" evidence="2">
    <location>
        <begin position="140"/>
        <end position="160"/>
    </location>
</feature>
<feature type="region of interest" description="Disordered" evidence="1">
    <location>
        <begin position="42"/>
        <end position="130"/>
    </location>
</feature>
<keyword evidence="3" id="KW-0732">Signal</keyword>
<gene>
    <name evidence="4" type="primary">tmem154</name>
</gene>
<dbReference type="PANTHER" id="PTHR36526:SF1">
    <property type="entry name" value="TRANSMEMBRANE PROTEIN 154"/>
    <property type="match status" value="1"/>
</dbReference>
<evidence type="ECO:0000256" key="3">
    <source>
        <dbReference type="SAM" id="SignalP"/>
    </source>
</evidence>
<name>A0A8C9YV74_SANLU</name>
<reference evidence="4" key="2">
    <citation type="submission" date="2025-09" db="UniProtKB">
        <authorList>
            <consortium name="Ensembl"/>
        </authorList>
    </citation>
    <scope>IDENTIFICATION</scope>
</reference>
<feature type="compositionally biased region" description="Polar residues" evidence="1">
    <location>
        <begin position="65"/>
        <end position="83"/>
    </location>
</feature>